<evidence type="ECO:0000256" key="2">
    <source>
        <dbReference type="ARBA" id="ARBA00022553"/>
    </source>
</evidence>
<comment type="caution">
    <text evidence="4">The sequence shown here is derived from an EMBL/GenBank/DDBJ whole genome shotgun (WGS) entry which is preliminary data.</text>
</comment>
<dbReference type="InterPro" id="IPR009081">
    <property type="entry name" value="PP-bd_ACP"/>
</dbReference>
<dbReference type="Proteomes" id="UP001595696">
    <property type="component" value="Unassembled WGS sequence"/>
</dbReference>
<reference evidence="5" key="1">
    <citation type="journal article" date="2019" name="Int. J. Syst. Evol. Microbiol.">
        <title>The Global Catalogue of Microorganisms (GCM) 10K type strain sequencing project: providing services to taxonomists for standard genome sequencing and annotation.</title>
        <authorList>
            <consortium name="The Broad Institute Genomics Platform"/>
            <consortium name="The Broad Institute Genome Sequencing Center for Infectious Disease"/>
            <person name="Wu L."/>
            <person name="Ma J."/>
        </authorList>
    </citation>
    <scope>NUCLEOTIDE SEQUENCE [LARGE SCALE GENOMIC DNA]</scope>
    <source>
        <strain evidence="5">CGMCC 4.7330</strain>
    </source>
</reference>
<name>A0ABV8DZQ2_9NOCA</name>
<dbReference type="InterPro" id="IPR006162">
    <property type="entry name" value="Ppantetheine_attach_site"/>
</dbReference>
<evidence type="ECO:0000313" key="4">
    <source>
        <dbReference type="EMBL" id="MFC3965373.1"/>
    </source>
</evidence>
<dbReference type="EMBL" id="JBHSAX010000019">
    <property type="protein sequence ID" value="MFC3965373.1"/>
    <property type="molecule type" value="Genomic_DNA"/>
</dbReference>
<keyword evidence="5" id="KW-1185">Reference proteome</keyword>
<gene>
    <name evidence="4" type="ORF">ACFO0B_25570</name>
</gene>
<keyword evidence="2" id="KW-0597">Phosphoprotein</keyword>
<proteinExistence type="predicted"/>
<evidence type="ECO:0000256" key="1">
    <source>
        <dbReference type="ARBA" id="ARBA00022450"/>
    </source>
</evidence>
<dbReference type="PROSITE" id="PS00012">
    <property type="entry name" value="PHOSPHOPANTETHEINE"/>
    <property type="match status" value="1"/>
</dbReference>
<dbReference type="Gene3D" id="1.10.1200.10">
    <property type="entry name" value="ACP-like"/>
    <property type="match status" value="1"/>
</dbReference>
<protein>
    <submittedName>
        <fullName evidence="4">Acyl carrier protein</fullName>
    </submittedName>
</protein>
<sequence>MTDDAIAEPVRALIARMAPDTPQHVRDDERLIDDLGFDSIRLMELTVALERVFALPRQNPEDLADILRVGDVVGLVRGAAAGERR</sequence>
<dbReference type="InterPro" id="IPR036736">
    <property type="entry name" value="ACP-like_sf"/>
</dbReference>
<organism evidence="4 5">
    <name type="scientific">Nocardia jiangsuensis</name>
    <dbReference type="NCBI Taxonomy" id="1691563"/>
    <lineage>
        <taxon>Bacteria</taxon>
        <taxon>Bacillati</taxon>
        <taxon>Actinomycetota</taxon>
        <taxon>Actinomycetes</taxon>
        <taxon>Mycobacteriales</taxon>
        <taxon>Nocardiaceae</taxon>
        <taxon>Nocardia</taxon>
    </lineage>
</organism>
<dbReference type="RefSeq" id="WP_233018091.1">
    <property type="nucleotide sequence ID" value="NZ_JBHSAX010000019.1"/>
</dbReference>
<dbReference type="PROSITE" id="PS50075">
    <property type="entry name" value="CARRIER"/>
    <property type="match status" value="1"/>
</dbReference>
<dbReference type="SUPFAM" id="SSF47336">
    <property type="entry name" value="ACP-like"/>
    <property type="match status" value="1"/>
</dbReference>
<accession>A0ABV8DZQ2</accession>
<keyword evidence="1" id="KW-0596">Phosphopantetheine</keyword>
<evidence type="ECO:0000313" key="5">
    <source>
        <dbReference type="Proteomes" id="UP001595696"/>
    </source>
</evidence>
<feature type="domain" description="Carrier" evidence="3">
    <location>
        <begin position="4"/>
        <end position="80"/>
    </location>
</feature>
<dbReference type="Pfam" id="PF00550">
    <property type="entry name" value="PP-binding"/>
    <property type="match status" value="1"/>
</dbReference>
<evidence type="ECO:0000259" key="3">
    <source>
        <dbReference type="PROSITE" id="PS50075"/>
    </source>
</evidence>